<dbReference type="eggNOG" id="COG2198">
    <property type="taxonomic scope" value="Bacteria"/>
</dbReference>
<evidence type="ECO:0000313" key="5">
    <source>
        <dbReference type="Proteomes" id="UP000006201"/>
    </source>
</evidence>
<dbReference type="OrthoDB" id="6307719at2"/>
<name>A4CCE1_9GAMM</name>
<dbReference type="InterPro" id="IPR008207">
    <property type="entry name" value="Sig_transdc_His_kin_Hpt_dom"/>
</dbReference>
<dbReference type="Pfam" id="PF01627">
    <property type="entry name" value="Hpt"/>
    <property type="match status" value="1"/>
</dbReference>
<gene>
    <name evidence="4" type="ORF">PTD2_14382</name>
</gene>
<evidence type="ECO:0000313" key="4">
    <source>
        <dbReference type="EMBL" id="EAR27234.1"/>
    </source>
</evidence>
<sequence length="111" mass="12886">MKQLKTLNPQTLKDLIGNEPNEIIQFRIRFLQQAQDNLKALVTQFNHDQFDEIKENAHFLKTSAKAIGAEVTADLLQQLEICALNQQKKRCKFLIKSITDEIKLVYQECKL</sequence>
<dbReference type="EMBL" id="AAOH01000006">
    <property type="protein sequence ID" value="EAR27234.1"/>
    <property type="molecule type" value="Genomic_DNA"/>
</dbReference>
<keyword evidence="2" id="KW-0597">Phosphoprotein</keyword>
<evidence type="ECO:0000259" key="3">
    <source>
        <dbReference type="PROSITE" id="PS50894"/>
    </source>
</evidence>
<dbReference type="STRING" id="87626.PTD2_14382"/>
<dbReference type="SUPFAM" id="SSF47226">
    <property type="entry name" value="Histidine-containing phosphotransfer domain, HPT domain"/>
    <property type="match status" value="1"/>
</dbReference>
<dbReference type="InterPro" id="IPR036641">
    <property type="entry name" value="HPT_dom_sf"/>
</dbReference>
<keyword evidence="1" id="KW-0902">Two-component regulatory system</keyword>
<evidence type="ECO:0000256" key="1">
    <source>
        <dbReference type="ARBA" id="ARBA00023012"/>
    </source>
</evidence>
<dbReference type="GO" id="GO:0004672">
    <property type="term" value="F:protein kinase activity"/>
    <property type="evidence" value="ECO:0007669"/>
    <property type="project" value="UniProtKB-ARBA"/>
</dbReference>
<protein>
    <recommendedName>
        <fullName evidence="3">HPt domain-containing protein</fullName>
    </recommendedName>
</protein>
<reference evidence="4 5" key="1">
    <citation type="submission" date="2006-02" db="EMBL/GenBank/DDBJ databases">
        <authorList>
            <person name="Moran M.A."/>
            <person name="Kjelleberg S."/>
            <person name="Egan S."/>
            <person name="Saunders N."/>
            <person name="Thomas T."/>
            <person name="Ferriera S."/>
            <person name="Johnson J."/>
            <person name="Kravitz S."/>
            <person name="Halpern A."/>
            <person name="Remington K."/>
            <person name="Beeson K."/>
            <person name="Tran B."/>
            <person name="Rogers Y.-H."/>
            <person name="Friedman R."/>
            <person name="Venter J.C."/>
        </authorList>
    </citation>
    <scope>NUCLEOTIDE SEQUENCE [LARGE SCALE GENOMIC DNA]</scope>
    <source>
        <strain evidence="4 5">D2</strain>
    </source>
</reference>
<dbReference type="PROSITE" id="PS50894">
    <property type="entry name" value="HPT"/>
    <property type="match status" value="1"/>
</dbReference>
<feature type="modified residue" description="Phosphohistidine" evidence="2">
    <location>
        <position position="58"/>
    </location>
</feature>
<proteinExistence type="predicted"/>
<comment type="caution">
    <text evidence="4">The sequence shown here is derived from an EMBL/GenBank/DDBJ whole genome shotgun (WGS) entry which is preliminary data.</text>
</comment>
<organism evidence="4 5">
    <name type="scientific">Pseudoalteromonas tunicata D2</name>
    <dbReference type="NCBI Taxonomy" id="87626"/>
    <lineage>
        <taxon>Bacteria</taxon>
        <taxon>Pseudomonadati</taxon>
        <taxon>Pseudomonadota</taxon>
        <taxon>Gammaproteobacteria</taxon>
        <taxon>Alteromonadales</taxon>
        <taxon>Pseudoalteromonadaceae</taxon>
        <taxon>Pseudoalteromonas</taxon>
    </lineage>
</organism>
<accession>A4CCE1</accession>
<dbReference type="Proteomes" id="UP000006201">
    <property type="component" value="Unassembled WGS sequence"/>
</dbReference>
<dbReference type="GO" id="GO:0000160">
    <property type="term" value="P:phosphorelay signal transduction system"/>
    <property type="evidence" value="ECO:0007669"/>
    <property type="project" value="UniProtKB-KW"/>
</dbReference>
<dbReference type="AlphaFoldDB" id="A4CCE1"/>
<feature type="domain" description="HPt" evidence="3">
    <location>
        <begin position="19"/>
        <end position="111"/>
    </location>
</feature>
<dbReference type="HOGENOM" id="CLU_2025157_0_0_6"/>
<evidence type="ECO:0000256" key="2">
    <source>
        <dbReference type="PROSITE-ProRule" id="PRU00110"/>
    </source>
</evidence>
<dbReference type="RefSeq" id="WP_009838496.1">
    <property type="nucleotide sequence ID" value="NZ_AAOH01000006.1"/>
</dbReference>
<keyword evidence="5" id="KW-1185">Reference proteome</keyword>
<dbReference type="Gene3D" id="1.20.120.160">
    <property type="entry name" value="HPT domain"/>
    <property type="match status" value="1"/>
</dbReference>